<dbReference type="PROSITE" id="PS00840">
    <property type="entry name" value="SUMT_2"/>
    <property type="match status" value="1"/>
</dbReference>
<dbReference type="NCBIfam" id="TIGR01469">
    <property type="entry name" value="cobA_cysG_Cterm"/>
    <property type="match status" value="1"/>
</dbReference>
<evidence type="ECO:0000313" key="8">
    <source>
        <dbReference type="EMBL" id="POM71127.1"/>
    </source>
</evidence>
<dbReference type="PANTHER" id="PTHR45790:SF3">
    <property type="entry name" value="S-ADENOSYL-L-METHIONINE-DEPENDENT UROPORPHYRINOGEN III METHYLTRANSFERASE, CHLOROPLASTIC"/>
    <property type="match status" value="1"/>
</dbReference>
<evidence type="ECO:0000256" key="6">
    <source>
        <dbReference type="RuleBase" id="RU003960"/>
    </source>
</evidence>
<dbReference type="EC" id="2.1.1.107" evidence="1"/>
<dbReference type="GO" id="GO:0032259">
    <property type="term" value="P:methylation"/>
    <property type="evidence" value="ECO:0007669"/>
    <property type="project" value="UniProtKB-KW"/>
</dbReference>
<dbReference type="Pfam" id="PF00590">
    <property type="entry name" value="TP_methylase"/>
    <property type="match status" value="1"/>
</dbReference>
<evidence type="ECO:0000259" key="7">
    <source>
        <dbReference type="Pfam" id="PF00590"/>
    </source>
</evidence>
<dbReference type="InterPro" id="IPR003043">
    <property type="entry name" value="Uropor_MeTrfase_CS"/>
</dbReference>
<dbReference type="NCBIfam" id="NF004790">
    <property type="entry name" value="PRK06136.1"/>
    <property type="match status" value="1"/>
</dbReference>
<dbReference type="Proteomes" id="UP000237271">
    <property type="component" value="Unassembled WGS sequence"/>
</dbReference>
<keyword evidence="2 6" id="KW-0489">Methyltransferase</keyword>
<organism evidence="8 9">
    <name type="scientific">Phytophthora palmivora</name>
    <dbReference type="NCBI Taxonomy" id="4796"/>
    <lineage>
        <taxon>Eukaryota</taxon>
        <taxon>Sar</taxon>
        <taxon>Stramenopiles</taxon>
        <taxon>Oomycota</taxon>
        <taxon>Peronosporomycetes</taxon>
        <taxon>Peronosporales</taxon>
        <taxon>Peronosporaceae</taxon>
        <taxon>Phytophthora</taxon>
    </lineage>
</organism>
<proteinExistence type="inferred from homology"/>
<dbReference type="PANTHER" id="PTHR45790">
    <property type="entry name" value="SIROHEME SYNTHASE-RELATED"/>
    <property type="match status" value="1"/>
</dbReference>
<dbReference type="InterPro" id="IPR035996">
    <property type="entry name" value="4pyrrol_Methylase_sf"/>
</dbReference>
<evidence type="ECO:0000256" key="2">
    <source>
        <dbReference type="ARBA" id="ARBA00022603"/>
    </source>
</evidence>
<dbReference type="OrthoDB" id="508204at2759"/>
<keyword evidence="4" id="KW-0949">S-adenosyl-L-methionine</keyword>
<keyword evidence="5" id="KW-0627">Porphyrin biosynthesis</keyword>
<dbReference type="Gene3D" id="3.30.950.10">
    <property type="entry name" value="Methyltransferase, Cobalt-precorrin-4 Transmethylase, Domain 2"/>
    <property type="match status" value="1"/>
</dbReference>
<dbReference type="GO" id="GO:0004851">
    <property type="term" value="F:uroporphyrin-III C-methyltransferase activity"/>
    <property type="evidence" value="ECO:0007669"/>
    <property type="project" value="UniProtKB-EC"/>
</dbReference>
<dbReference type="FunFam" id="3.40.1010.10:FF:000001">
    <property type="entry name" value="Siroheme synthase"/>
    <property type="match status" value="1"/>
</dbReference>
<evidence type="ECO:0000256" key="4">
    <source>
        <dbReference type="ARBA" id="ARBA00022691"/>
    </source>
</evidence>
<dbReference type="InterPro" id="IPR000878">
    <property type="entry name" value="4pyrrol_Mease"/>
</dbReference>
<dbReference type="InterPro" id="IPR014776">
    <property type="entry name" value="4pyrrole_Mease_sub2"/>
</dbReference>
<evidence type="ECO:0000256" key="5">
    <source>
        <dbReference type="ARBA" id="ARBA00023244"/>
    </source>
</evidence>
<comment type="caution">
    <text evidence="8">The sequence shown here is derived from an EMBL/GenBank/DDBJ whole genome shotgun (WGS) entry which is preliminary data.</text>
</comment>
<dbReference type="InterPro" id="IPR006366">
    <property type="entry name" value="CobA/CysG_C"/>
</dbReference>
<feature type="domain" description="Tetrapyrrole methylase" evidence="7">
    <location>
        <begin position="40"/>
        <end position="248"/>
    </location>
</feature>
<evidence type="ECO:0000256" key="3">
    <source>
        <dbReference type="ARBA" id="ARBA00022679"/>
    </source>
</evidence>
<gene>
    <name evidence="8" type="ORF">PHPALM_12344</name>
</gene>
<evidence type="ECO:0000313" key="9">
    <source>
        <dbReference type="Proteomes" id="UP000237271"/>
    </source>
</evidence>
<dbReference type="EMBL" id="NCKW01006610">
    <property type="protein sequence ID" value="POM71127.1"/>
    <property type="molecule type" value="Genomic_DNA"/>
</dbReference>
<reference evidence="8 9" key="1">
    <citation type="journal article" date="2017" name="Genome Biol. Evol.">
        <title>Phytophthora megakarya and P. palmivora, closely related causal agents of cacao black pod rot, underwent increases in genome sizes and gene numbers by different mechanisms.</title>
        <authorList>
            <person name="Ali S.S."/>
            <person name="Shao J."/>
            <person name="Lary D.J."/>
            <person name="Kronmiller B."/>
            <person name="Shen D."/>
            <person name="Strem M.D."/>
            <person name="Amoako-Attah I."/>
            <person name="Akrofi A.Y."/>
            <person name="Begoude B.A."/>
            <person name="Ten Hoopen G.M."/>
            <person name="Coulibaly K."/>
            <person name="Kebe B.I."/>
            <person name="Melnick R.L."/>
            <person name="Guiltinan M.J."/>
            <person name="Tyler B.M."/>
            <person name="Meinhardt L.W."/>
            <person name="Bailey B.A."/>
        </authorList>
    </citation>
    <scope>NUCLEOTIDE SEQUENCE [LARGE SCALE GENOMIC DNA]</scope>
    <source>
        <strain evidence="9">sbr112.9</strain>
    </source>
</reference>
<dbReference type="InterPro" id="IPR014777">
    <property type="entry name" value="4pyrrole_Mease_sub1"/>
</dbReference>
<keyword evidence="3 6" id="KW-0808">Transferase</keyword>
<dbReference type="PROSITE" id="PS00839">
    <property type="entry name" value="SUMT_1"/>
    <property type="match status" value="1"/>
</dbReference>
<dbReference type="SUPFAM" id="SSF53790">
    <property type="entry name" value="Tetrapyrrole methylase"/>
    <property type="match status" value="1"/>
</dbReference>
<comment type="similarity">
    <text evidence="6">Belongs to the precorrin methyltransferase family.</text>
</comment>
<dbReference type="Gene3D" id="3.40.1010.10">
    <property type="entry name" value="Cobalt-precorrin-4 Transmethylase, Domain 1"/>
    <property type="match status" value="1"/>
</dbReference>
<dbReference type="AlphaFoldDB" id="A0A2P4Y006"/>
<name>A0A2P4Y006_9STRA</name>
<dbReference type="CDD" id="cd11642">
    <property type="entry name" value="SUMT"/>
    <property type="match status" value="1"/>
</dbReference>
<accession>A0A2P4Y006</accession>
<sequence length="289" mass="30975">MMRDVALGALSGALLSVLISHVVLPRLHTRQLRCQASKGTVYLVGAGPGDPELLTLKARRLLASATVAVVDDLVGPEVYALIPKDCEIVYVGKRGGKKDSAKQVDIDAILVDKCRDGHIVVRLKGGDPMVFGRVHSEIRTLVRAQCKFEVVPGISSALAVPAIANIPVTHKTLSTNFVVISGGHKPAEMDFALLAKVETIVLLMATRTIGSICESLVENDKEKDTPVALIHSGTNPDQVLLMGTLEDIAMKMEGKKYSPAIIVIGQVAKYGHLQAYLDESDDEPINTDV</sequence>
<evidence type="ECO:0000256" key="1">
    <source>
        <dbReference type="ARBA" id="ARBA00012162"/>
    </source>
</evidence>
<dbReference type="GO" id="GO:0019354">
    <property type="term" value="P:siroheme biosynthetic process"/>
    <property type="evidence" value="ECO:0007669"/>
    <property type="project" value="InterPro"/>
</dbReference>
<dbReference type="InterPro" id="IPR050161">
    <property type="entry name" value="Siro_Cobalamin_biosynth"/>
</dbReference>
<keyword evidence="9" id="KW-1185">Reference proteome</keyword>
<protein>
    <recommendedName>
        <fullName evidence="1">uroporphyrinogen-III C-methyltransferase</fullName>
        <ecNumber evidence="1">2.1.1.107</ecNumber>
    </recommendedName>
</protein>